<dbReference type="EMBL" id="AMPZ03000007">
    <property type="protein sequence ID" value="KAH9580728.1"/>
    <property type="molecule type" value="Genomic_DNA"/>
</dbReference>
<feature type="signal peptide" evidence="2">
    <location>
        <begin position="1"/>
        <end position="20"/>
    </location>
</feature>
<dbReference type="RefSeq" id="XP_051065054.1">
    <property type="nucleotide sequence ID" value="XM_051217637.1"/>
</dbReference>
<dbReference type="AlphaFoldDB" id="A0A922IJ81"/>
<organism evidence="3 4">
    <name type="scientific">Schistosoma haematobium</name>
    <name type="common">Blood fluke</name>
    <dbReference type="NCBI Taxonomy" id="6185"/>
    <lineage>
        <taxon>Eukaryota</taxon>
        <taxon>Metazoa</taxon>
        <taxon>Spiralia</taxon>
        <taxon>Lophotrochozoa</taxon>
        <taxon>Platyhelminthes</taxon>
        <taxon>Trematoda</taxon>
        <taxon>Digenea</taxon>
        <taxon>Strigeidida</taxon>
        <taxon>Schistosomatoidea</taxon>
        <taxon>Schistosomatidae</taxon>
        <taxon>Schistosoma</taxon>
    </lineage>
</organism>
<reference evidence="3" key="2">
    <citation type="journal article" date="2019" name="Gigascience">
        <title>High-quality Schistosoma haematobium genome achieved by single-molecule and long-range sequencing.</title>
        <authorList>
            <person name="Stroehlein A.J."/>
            <person name="Korhonen P.K."/>
            <person name="Chong T.M."/>
            <person name="Lim Y.L."/>
            <person name="Chan K.G."/>
            <person name="Webster B."/>
            <person name="Rollinson D."/>
            <person name="Brindley P.J."/>
            <person name="Gasser R.B."/>
            <person name="Young N.D."/>
        </authorList>
    </citation>
    <scope>NUCLEOTIDE SEQUENCE</scope>
</reference>
<dbReference type="CTD" id="64793"/>
<keyword evidence="4" id="KW-1185">Reference proteome</keyword>
<accession>A0A922IJ81</accession>
<evidence type="ECO:0000313" key="3">
    <source>
        <dbReference type="EMBL" id="KAH9580728.1"/>
    </source>
</evidence>
<reference evidence="3" key="4">
    <citation type="journal article" date="2022" name="PLoS Pathog.">
        <title>Chromosome-level genome of Schistosoma haematobium underpins genome-wide explorations of molecular variation.</title>
        <authorList>
            <person name="Stroehlein A.J."/>
            <person name="Korhonen P.K."/>
            <person name="Lee V.V."/>
            <person name="Ralph S.A."/>
            <person name="Mentink-Kane M."/>
            <person name="You H."/>
            <person name="McManus D.P."/>
            <person name="Tchuente L.T."/>
            <person name="Stothard J.R."/>
            <person name="Kaur P."/>
            <person name="Dudchenko O."/>
            <person name="Aiden E.L."/>
            <person name="Yang B."/>
            <person name="Yang H."/>
            <person name="Emery A.M."/>
            <person name="Webster B.L."/>
            <person name="Brindley P.J."/>
            <person name="Rollinson D."/>
            <person name="Chang B.C.H."/>
            <person name="Gasser R.B."/>
            <person name="Young N.D."/>
        </authorList>
    </citation>
    <scope>NUCLEOTIDE SEQUENCE</scope>
</reference>
<keyword evidence="2" id="KW-0732">Signal</keyword>
<dbReference type="GeneID" id="24595446"/>
<reference evidence="3" key="1">
    <citation type="journal article" date="2012" name="Nat. Genet.">
        <title>Whole-genome sequence of Schistosoma haematobium.</title>
        <authorList>
            <person name="Young N.D."/>
            <person name="Jex A.R."/>
            <person name="Li B."/>
            <person name="Liu S."/>
            <person name="Yang L."/>
            <person name="Xiong Z."/>
            <person name="Li Y."/>
            <person name="Cantacessi C."/>
            <person name="Hall R.S."/>
            <person name="Xu X."/>
            <person name="Chen F."/>
            <person name="Wu X."/>
            <person name="Zerlotini A."/>
            <person name="Oliveira G."/>
            <person name="Hofmann A."/>
            <person name="Zhang G."/>
            <person name="Fang X."/>
            <person name="Kang Y."/>
            <person name="Campbell B.E."/>
            <person name="Loukas A."/>
            <person name="Ranganathan S."/>
            <person name="Rollinson D."/>
            <person name="Rinaldi G."/>
            <person name="Brindley P.J."/>
            <person name="Yang H."/>
            <person name="Wang J."/>
            <person name="Wang J."/>
            <person name="Gasser R.B."/>
        </authorList>
    </citation>
    <scope>NUCLEOTIDE SEQUENCE</scope>
</reference>
<feature type="chain" id="PRO_5037342517" evidence="2">
    <location>
        <begin position="21"/>
        <end position="110"/>
    </location>
</feature>
<evidence type="ECO:0000256" key="1">
    <source>
        <dbReference type="SAM" id="MobiDB-lite"/>
    </source>
</evidence>
<feature type="region of interest" description="Disordered" evidence="1">
    <location>
        <begin position="88"/>
        <end position="110"/>
    </location>
</feature>
<gene>
    <name evidence="3" type="primary">CEP85</name>
    <name evidence="3" type="ORF">MS3_00009282</name>
</gene>
<evidence type="ECO:0000256" key="2">
    <source>
        <dbReference type="SAM" id="SignalP"/>
    </source>
</evidence>
<protein>
    <submittedName>
        <fullName evidence="3">Centrosomal protein 85kDa</fullName>
    </submittedName>
</protein>
<name>A0A922IJ81_SCHHA</name>
<comment type="caution">
    <text evidence="3">The sequence shown here is derived from an EMBL/GenBank/DDBJ whole genome shotgun (WGS) entry which is preliminary data.</text>
</comment>
<reference evidence="3" key="3">
    <citation type="submission" date="2021-06" db="EMBL/GenBank/DDBJ databases">
        <title>Chromosome-level genome assembly for S. haematobium.</title>
        <authorList>
            <person name="Stroehlein A.J."/>
        </authorList>
    </citation>
    <scope>NUCLEOTIDE SEQUENCE</scope>
</reference>
<sequence length="110" mass="12240">MFFNCRKAALTLPVLAFTCASDPCSSVMLPRNVNVSTSSSVSPTTVPDLCCYLDVVVGLAYRDEATELYWLEQPFLKVLPCHTGRLMSSKTKSNKTKIRRRSRTADCTEV</sequence>
<dbReference type="Proteomes" id="UP000471633">
    <property type="component" value="Unassembled WGS sequence"/>
</dbReference>
<evidence type="ECO:0000313" key="4">
    <source>
        <dbReference type="Proteomes" id="UP000471633"/>
    </source>
</evidence>
<proteinExistence type="predicted"/>
<feature type="compositionally biased region" description="Basic residues" evidence="1">
    <location>
        <begin position="92"/>
        <end position="102"/>
    </location>
</feature>